<protein>
    <recommendedName>
        <fullName evidence="2">histidine kinase</fullName>
        <ecNumber evidence="2">2.7.13.3</ecNumber>
    </recommendedName>
</protein>
<dbReference type="Pfam" id="PF00989">
    <property type="entry name" value="PAS"/>
    <property type="match status" value="2"/>
</dbReference>
<dbReference type="Gene3D" id="3.30.565.10">
    <property type="entry name" value="Histidine kinase-like ATPase, C-terminal domain"/>
    <property type="match status" value="1"/>
</dbReference>
<dbReference type="InterPro" id="IPR013767">
    <property type="entry name" value="PAS_fold"/>
</dbReference>
<dbReference type="InterPro" id="IPR001610">
    <property type="entry name" value="PAC"/>
</dbReference>
<dbReference type="Gene3D" id="3.30.450.20">
    <property type="entry name" value="PAS domain"/>
    <property type="match status" value="3"/>
</dbReference>
<evidence type="ECO:0000313" key="14">
    <source>
        <dbReference type="EMBL" id="GJD46719.1"/>
    </source>
</evidence>
<dbReference type="SUPFAM" id="SSF55781">
    <property type="entry name" value="GAF domain-like"/>
    <property type="match status" value="2"/>
</dbReference>
<feature type="domain" description="Response regulatory" evidence="11">
    <location>
        <begin position="1017"/>
        <end position="1130"/>
    </location>
</feature>
<keyword evidence="7" id="KW-0067">ATP-binding</keyword>
<dbReference type="SUPFAM" id="SSF47384">
    <property type="entry name" value="Homodimeric domain of signal transducing histidine kinase"/>
    <property type="match status" value="1"/>
</dbReference>
<dbReference type="Proteomes" id="UP001055117">
    <property type="component" value="Unassembled WGS sequence"/>
</dbReference>
<dbReference type="PROSITE" id="PS50112">
    <property type="entry name" value="PAS"/>
    <property type="match status" value="3"/>
</dbReference>
<dbReference type="SMART" id="SM00388">
    <property type="entry name" value="HisKA"/>
    <property type="match status" value="1"/>
</dbReference>
<dbReference type="PROSITE" id="PS50110">
    <property type="entry name" value="RESPONSE_REGULATORY"/>
    <property type="match status" value="1"/>
</dbReference>
<dbReference type="GO" id="GO:0016301">
    <property type="term" value="F:kinase activity"/>
    <property type="evidence" value="ECO:0007669"/>
    <property type="project" value="UniProtKB-KW"/>
</dbReference>
<dbReference type="InterPro" id="IPR035965">
    <property type="entry name" value="PAS-like_dom_sf"/>
</dbReference>
<dbReference type="InterPro" id="IPR000014">
    <property type="entry name" value="PAS"/>
</dbReference>
<evidence type="ECO:0000259" key="12">
    <source>
        <dbReference type="PROSITE" id="PS50112"/>
    </source>
</evidence>
<evidence type="ECO:0000256" key="6">
    <source>
        <dbReference type="ARBA" id="ARBA00022777"/>
    </source>
</evidence>
<keyword evidence="15" id="KW-1185">Reference proteome</keyword>
<dbReference type="InterPro" id="IPR029016">
    <property type="entry name" value="GAF-like_dom_sf"/>
</dbReference>
<evidence type="ECO:0000256" key="8">
    <source>
        <dbReference type="ARBA" id="ARBA00023012"/>
    </source>
</evidence>
<dbReference type="Gene3D" id="3.40.50.2300">
    <property type="match status" value="1"/>
</dbReference>
<dbReference type="InterPro" id="IPR003661">
    <property type="entry name" value="HisK_dim/P_dom"/>
</dbReference>
<dbReference type="InterPro" id="IPR003018">
    <property type="entry name" value="GAF"/>
</dbReference>
<feature type="domain" description="PAS" evidence="12">
    <location>
        <begin position="311"/>
        <end position="368"/>
    </location>
</feature>
<dbReference type="SUPFAM" id="SSF52172">
    <property type="entry name" value="CheY-like"/>
    <property type="match status" value="1"/>
</dbReference>
<dbReference type="EMBL" id="BPQG01000087">
    <property type="protein sequence ID" value="GJD46719.1"/>
    <property type="molecule type" value="Genomic_DNA"/>
</dbReference>
<evidence type="ECO:0000256" key="4">
    <source>
        <dbReference type="ARBA" id="ARBA00022679"/>
    </source>
</evidence>
<reference evidence="14 15" key="1">
    <citation type="journal article" date="2021" name="Front. Microbiol.">
        <title>Comprehensive Comparative Genomics and Phenotyping of Methylobacterium Species.</title>
        <authorList>
            <person name="Alessa O."/>
            <person name="Ogura Y."/>
            <person name="Fujitani Y."/>
            <person name="Takami H."/>
            <person name="Hayashi T."/>
            <person name="Sahin N."/>
            <person name="Tani A."/>
        </authorList>
    </citation>
    <scope>NUCLEOTIDE SEQUENCE [LARGE SCALE GENOMIC DNA]</scope>
    <source>
        <strain evidence="14 15">DSM 23679</strain>
    </source>
</reference>
<dbReference type="PANTHER" id="PTHR43065:SF49">
    <property type="entry name" value="HISTIDINE KINASE"/>
    <property type="match status" value="1"/>
</dbReference>
<dbReference type="CDD" id="cd00130">
    <property type="entry name" value="PAS"/>
    <property type="match status" value="3"/>
</dbReference>
<feature type="domain" description="PAS" evidence="12">
    <location>
        <begin position="652"/>
        <end position="705"/>
    </location>
</feature>
<dbReference type="SUPFAM" id="SSF55785">
    <property type="entry name" value="PYP-like sensor domain (PAS domain)"/>
    <property type="match status" value="3"/>
</dbReference>
<keyword evidence="6 14" id="KW-0418">Kinase</keyword>
<dbReference type="PROSITE" id="PS50109">
    <property type="entry name" value="HIS_KIN"/>
    <property type="match status" value="1"/>
</dbReference>
<dbReference type="Gene3D" id="1.10.287.130">
    <property type="match status" value="1"/>
</dbReference>
<dbReference type="InterPro" id="IPR004358">
    <property type="entry name" value="Sig_transdc_His_kin-like_C"/>
</dbReference>
<gene>
    <name evidence="14" type="primary">rcsC_25</name>
    <name evidence="14" type="ORF">AFCDBAGC_4603</name>
</gene>
<organism evidence="14 15">
    <name type="scientific">Methylobacterium cerastii</name>
    <dbReference type="NCBI Taxonomy" id="932741"/>
    <lineage>
        <taxon>Bacteria</taxon>
        <taxon>Pseudomonadati</taxon>
        <taxon>Pseudomonadota</taxon>
        <taxon>Alphaproteobacteria</taxon>
        <taxon>Hyphomicrobiales</taxon>
        <taxon>Methylobacteriaceae</taxon>
        <taxon>Methylobacterium</taxon>
    </lineage>
</organism>
<evidence type="ECO:0000256" key="7">
    <source>
        <dbReference type="ARBA" id="ARBA00022840"/>
    </source>
</evidence>
<evidence type="ECO:0000259" key="11">
    <source>
        <dbReference type="PROSITE" id="PS50110"/>
    </source>
</evidence>
<dbReference type="InterPro" id="IPR011006">
    <property type="entry name" value="CheY-like_superfamily"/>
</dbReference>
<keyword evidence="3 9" id="KW-0597">Phosphoprotein</keyword>
<dbReference type="SMART" id="SM00448">
    <property type="entry name" value="REC"/>
    <property type="match status" value="1"/>
</dbReference>
<dbReference type="EC" id="2.7.13.3" evidence="2"/>
<dbReference type="InterPro" id="IPR003594">
    <property type="entry name" value="HATPase_dom"/>
</dbReference>
<evidence type="ECO:0000256" key="5">
    <source>
        <dbReference type="ARBA" id="ARBA00022741"/>
    </source>
</evidence>
<dbReference type="Pfam" id="PF00512">
    <property type="entry name" value="HisKA"/>
    <property type="match status" value="1"/>
</dbReference>
<comment type="caution">
    <text evidence="14">The sequence shown here is derived from an EMBL/GenBank/DDBJ whole genome shotgun (WGS) entry which is preliminary data.</text>
</comment>
<dbReference type="InterPro" id="IPR005467">
    <property type="entry name" value="His_kinase_dom"/>
</dbReference>
<dbReference type="Pfam" id="PF13185">
    <property type="entry name" value="GAF_2"/>
    <property type="match status" value="1"/>
</dbReference>
<dbReference type="PROSITE" id="PS50113">
    <property type="entry name" value="PAC"/>
    <property type="match status" value="1"/>
</dbReference>
<dbReference type="InterPro" id="IPR036097">
    <property type="entry name" value="HisK_dim/P_sf"/>
</dbReference>
<feature type="domain" description="PAC" evidence="13">
    <location>
        <begin position="258"/>
        <end position="310"/>
    </location>
</feature>
<keyword evidence="8" id="KW-0902">Two-component regulatory system</keyword>
<accession>A0ABQ4QNU6</accession>
<evidence type="ECO:0000256" key="9">
    <source>
        <dbReference type="PROSITE-ProRule" id="PRU00169"/>
    </source>
</evidence>
<sequence length="1141" mass="124960">MAAPEDAIAEAAYDPARLATLDGYGILDTEAERGFDDIVLLASRICGTSVALVSLVAGDRQWFKARVGFDPCQTPLSQSVCAHALRQPGLLVIPDLTADPRTRDNALVTGEPRLKFYAGARLETPEGVPLGTLCVIDMKPRPEGLTTEQTEALEALGRQVMAQMELRRSMVARDDALRTAREADVRHGQILDSARDYAIVTTDLDGLVTGWSAGAEAILGWSEADMLGRPARLFFTEEDAVDGAPEREMRVSREEGRGNDERWHVRKDGSRFFGLGEMMPLRAEDGTHVGYLKILRDRTDQRLAAEALQRQTDLLQTVTDHVSEAVIQLDRDGLVTFANRTAHILLGWDADALLGQDLHEAAHHHHPDGRLFPASECCFVQAIREGKTLRQRDATFFHHDGTPIEVVCSNAPILQGGAVVGAVLTVSDVTGRRLDERRLRKVNAELERRVAEQRASEARQRFLLDLTDTLRDQGGPRGRMQAAVDALGRHLRASRVGYGFVEEDGLSVTLGTEYVDGVATLADTYPLDAFGPGNVANLRNGRTSVYPDVEADADTAGLGMDAFGIGAIVAVPQVHEGRLRSVVYVNQREPRAWTPDEVGLVEEVSARIWDAVERVRAQGALRALNETLAAQVAERTKERDRIWHVSQDMLGVADANGIWVSINPAWHRILGWDYHDIVGKTSEWLEHPEDRERTRAEVKRLADGALTLAFENRFRARDGGYRTLSWTAVPVEGLLYCVSRDVTLEKERAASLLQAEEALRQSQKLEAVGQLTGGVAHDFNNLLTVIKSSTDLLKRPDLSEDRRARYVGAISDTVDRAAKLTGQLLAFARRQALRPEVFDAGRSVRAIGEMVGTLTGARITVAIHVGGEPCYINADPSQLDTALVNMAVNARDAMEGEGKLDIVVEAVGVVPAMRSQPERNGDFVRISLTDTGSGIPVDQIDRIFEPFFTTKGVGQGTGLGLSQVFGFAKQSGGEVVVESEVGRGTTFSLYLPRAEIDFGIPEEPTFVDKVVDGRGTHVLVVEDNREVGTFSTQTLQELGYGTHWVTNADDALAALAGSPGSYDVVFSDVVMPGMNGVDFGRQVRRLYPGLPVVLTSGYSHVLAQETDHGFELLQKPYSVEALSRILRRAASKRLRRRAMLE</sequence>
<feature type="domain" description="Histidine kinase" evidence="10">
    <location>
        <begin position="774"/>
        <end position="995"/>
    </location>
</feature>
<dbReference type="SMART" id="SM00091">
    <property type="entry name" value="PAS"/>
    <property type="match status" value="3"/>
</dbReference>
<proteinExistence type="predicted"/>
<name>A0ABQ4QNU6_9HYPH</name>
<dbReference type="Pfam" id="PF02518">
    <property type="entry name" value="HATPase_c"/>
    <property type="match status" value="1"/>
</dbReference>
<dbReference type="InterPro" id="IPR000700">
    <property type="entry name" value="PAS-assoc_C"/>
</dbReference>
<comment type="catalytic activity">
    <reaction evidence="1">
        <text>ATP + protein L-histidine = ADP + protein N-phospho-L-histidine.</text>
        <dbReference type="EC" id="2.7.13.3"/>
    </reaction>
</comment>
<dbReference type="SMART" id="SM00387">
    <property type="entry name" value="HATPase_c"/>
    <property type="match status" value="1"/>
</dbReference>
<evidence type="ECO:0000259" key="10">
    <source>
        <dbReference type="PROSITE" id="PS50109"/>
    </source>
</evidence>
<dbReference type="Pfam" id="PF08447">
    <property type="entry name" value="PAS_3"/>
    <property type="match status" value="1"/>
</dbReference>
<feature type="domain" description="PAS" evidence="12">
    <location>
        <begin position="183"/>
        <end position="239"/>
    </location>
</feature>
<evidence type="ECO:0000256" key="3">
    <source>
        <dbReference type="ARBA" id="ARBA00022553"/>
    </source>
</evidence>
<dbReference type="Gene3D" id="3.30.450.40">
    <property type="match status" value="2"/>
</dbReference>
<dbReference type="CDD" id="cd00082">
    <property type="entry name" value="HisKA"/>
    <property type="match status" value="1"/>
</dbReference>
<dbReference type="InterPro" id="IPR001789">
    <property type="entry name" value="Sig_transdc_resp-reg_receiver"/>
</dbReference>
<dbReference type="SUPFAM" id="SSF55874">
    <property type="entry name" value="ATPase domain of HSP90 chaperone/DNA topoisomerase II/histidine kinase"/>
    <property type="match status" value="1"/>
</dbReference>
<dbReference type="NCBIfam" id="TIGR00229">
    <property type="entry name" value="sensory_box"/>
    <property type="match status" value="3"/>
</dbReference>
<dbReference type="PANTHER" id="PTHR43065">
    <property type="entry name" value="SENSOR HISTIDINE KINASE"/>
    <property type="match status" value="1"/>
</dbReference>
<evidence type="ECO:0000256" key="1">
    <source>
        <dbReference type="ARBA" id="ARBA00000085"/>
    </source>
</evidence>
<dbReference type="InterPro" id="IPR036890">
    <property type="entry name" value="HATPase_C_sf"/>
</dbReference>
<evidence type="ECO:0000256" key="2">
    <source>
        <dbReference type="ARBA" id="ARBA00012438"/>
    </source>
</evidence>
<evidence type="ECO:0000313" key="15">
    <source>
        <dbReference type="Proteomes" id="UP001055117"/>
    </source>
</evidence>
<dbReference type="InterPro" id="IPR013655">
    <property type="entry name" value="PAS_fold_3"/>
</dbReference>
<dbReference type="RefSeq" id="WP_238273044.1">
    <property type="nucleotide sequence ID" value="NZ_BPQG01000087.1"/>
</dbReference>
<evidence type="ECO:0000259" key="13">
    <source>
        <dbReference type="PROSITE" id="PS50113"/>
    </source>
</evidence>
<keyword evidence="4" id="KW-0808">Transferase</keyword>
<dbReference type="Pfam" id="PF01590">
    <property type="entry name" value="GAF"/>
    <property type="match status" value="1"/>
</dbReference>
<dbReference type="SMART" id="SM00065">
    <property type="entry name" value="GAF"/>
    <property type="match status" value="2"/>
</dbReference>
<feature type="modified residue" description="4-aspartylphosphate" evidence="9">
    <location>
        <position position="1068"/>
    </location>
</feature>
<dbReference type="Pfam" id="PF00072">
    <property type="entry name" value="Response_reg"/>
    <property type="match status" value="1"/>
</dbReference>
<dbReference type="PRINTS" id="PR00344">
    <property type="entry name" value="BCTRLSENSOR"/>
</dbReference>
<keyword evidence="5" id="KW-0547">Nucleotide-binding</keyword>
<dbReference type="SMART" id="SM00086">
    <property type="entry name" value="PAC"/>
    <property type="match status" value="3"/>
</dbReference>